<organism evidence="9 10">
    <name type="scientific">Enterococcus canintestini</name>
    <dbReference type="NCBI Taxonomy" id="317010"/>
    <lineage>
        <taxon>Bacteria</taxon>
        <taxon>Bacillati</taxon>
        <taxon>Bacillota</taxon>
        <taxon>Bacilli</taxon>
        <taxon>Lactobacillales</taxon>
        <taxon>Enterococcaceae</taxon>
        <taxon>Enterococcus</taxon>
    </lineage>
</organism>
<comment type="catalytic activity">
    <reaction evidence="6">
        <text>D-lyxose = D-xylulose</text>
        <dbReference type="Rhea" id="RHEA:14201"/>
        <dbReference type="ChEBI" id="CHEBI:16789"/>
        <dbReference type="ChEBI" id="CHEBI:17140"/>
        <dbReference type="EC" id="5.3.1.15"/>
    </reaction>
</comment>
<proteinExistence type="inferred from homology"/>
<reference evidence="9 10" key="1">
    <citation type="submission" date="2014-12" db="EMBL/GenBank/DDBJ databases">
        <title>Draft genome sequences of 29 type strains of Enterococci.</title>
        <authorList>
            <person name="Zhong Z."/>
            <person name="Sun Z."/>
            <person name="Liu W."/>
            <person name="Zhang W."/>
            <person name="Zhang H."/>
        </authorList>
    </citation>
    <scope>NUCLEOTIDE SEQUENCE [LARGE SCALE GENOMIC DNA]</scope>
    <source>
        <strain evidence="9 10">DSM 21207</strain>
    </source>
</reference>
<evidence type="ECO:0000256" key="2">
    <source>
        <dbReference type="ARBA" id="ARBA00022723"/>
    </source>
</evidence>
<evidence type="ECO:0000256" key="6">
    <source>
        <dbReference type="ARBA" id="ARBA00044907"/>
    </source>
</evidence>
<dbReference type="CDD" id="cd20308">
    <property type="entry name" value="cupin_YdaE"/>
    <property type="match status" value="1"/>
</dbReference>
<evidence type="ECO:0000256" key="7">
    <source>
        <dbReference type="ARBA" id="ARBA00044951"/>
    </source>
</evidence>
<protein>
    <recommendedName>
        <fullName evidence="8">D-lyxose ketol-isomerase</fullName>
        <ecNumber evidence="8">5.3.1.15</ecNumber>
    </recommendedName>
</protein>
<name>A0A1L8R2E8_9ENTE</name>
<dbReference type="OrthoDB" id="9781654at2"/>
<sequence length="172" mass="19697">MDYYERIKKIFIDSGIIFTKEELAAIDYADFGLGRIESEGLNLIVYETNDRYCAKEMVLLPRQTCPEHRHPPRNREEGKRETFRCRKGKVYLYVEGEATNLIQSTIPSGQEAYYTVMHEIILSAGEQYTIEPNTKHWFQAGDEGAVVSEFSSPSDDASDIFTNPAIQRVTQS</sequence>
<dbReference type="Gene3D" id="2.60.120.10">
    <property type="entry name" value="Jelly Rolls"/>
    <property type="match status" value="1"/>
</dbReference>
<evidence type="ECO:0000256" key="8">
    <source>
        <dbReference type="ARBA" id="ARBA00044972"/>
    </source>
</evidence>
<gene>
    <name evidence="9" type="ORF">RU96_GL001489</name>
</gene>
<dbReference type="AlphaFoldDB" id="A0A1L8R2E8"/>
<keyword evidence="2" id="KW-0479">Metal-binding</keyword>
<dbReference type="RefSeq" id="WP_071865680.1">
    <property type="nucleotide sequence ID" value="NZ_JBHLVQ010000021.1"/>
</dbReference>
<dbReference type="Proteomes" id="UP000182835">
    <property type="component" value="Unassembled WGS sequence"/>
</dbReference>
<keyword evidence="5" id="KW-0119">Carbohydrate metabolism</keyword>
<dbReference type="Pfam" id="PF07385">
    <property type="entry name" value="Lyx_isomer"/>
    <property type="match status" value="1"/>
</dbReference>
<evidence type="ECO:0000256" key="5">
    <source>
        <dbReference type="ARBA" id="ARBA00023277"/>
    </source>
</evidence>
<dbReference type="STRING" id="317010.RU96_GL001489"/>
<dbReference type="EMBL" id="JXKG01000029">
    <property type="protein sequence ID" value="OJG13933.1"/>
    <property type="molecule type" value="Genomic_DNA"/>
</dbReference>
<accession>A0A1L8R2E8</accession>
<keyword evidence="3" id="KW-0464">Manganese</keyword>
<dbReference type="InterPro" id="IPR011051">
    <property type="entry name" value="RmlC_Cupin_sf"/>
</dbReference>
<dbReference type="GO" id="GO:0047828">
    <property type="term" value="F:D-lyxose ketol-isomerase activity"/>
    <property type="evidence" value="ECO:0007669"/>
    <property type="project" value="UniProtKB-EC"/>
</dbReference>
<dbReference type="EC" id="5.3.1.15" evidence="8"/>
<evidence type="ECO:0000313" key="10">
    <source>
        <dbReference type="Proteomes" id="UP000182835"/>
    </source>
</evidence>
<keyword evidence="4" id="KW-0413">Isomerase</keyword>
<evidence type="ECO:0000256" key="4">
    <source>
        <dbReference type="ARBA" id="ARBA00023235"/>
    </source>
</evidence>
<dbReference type="GO" id="GO:0046872">
    <property type="term" value="F:metal ion binding"/>
    <property type="evidence" value="ECO:0007669"/>
    <property type="project" value="UniProtKB-KW"/>
</dbReference>
<evidence type="ECO:0000256" key="3">
    <source>
        <dbReference type="ARBA" id="ARBA00023211"/>
    </source>
</evidence>
<comment type="similarity">
    <text evidence="7">Belongs to the D-lyxose ketol-isomerase family.</text>
</comment>
<comment type="cofactor">
    <cofactor evidence="1">
        <name>Mn(2+)</name>
        <dbReference type="ChEBI" id="CHEBI:29035"/>
    </cofactor>
</comment>
<dbReference type="InterPro" id="IPR010864">
    <property type="entry name" value="D-lyxose_isomer"/>
</dbReference>
<dbReference type="InterPro" id="IPR014710">
    <property type="entry name" value="RmlC-like_jellyroll"/>
</dbReference>
<evidence type="ECO:0000256" key="1">
    <source>
        <dbReference type="ARBA" id="ARBA00001936"/>
    </source>
</evidence>
<comment type="caution">
    <text evidence="9">The sequence shown here is derived from an EMBL/GenBank/DDBJ whole genome shotgun (WGS) entry which is preliminary data.</text>
</comment>
<evidence type="ECO:0000313" key="9">
    <source>
        <dbReference type="EMBL" id="OJG13933.1"/>
    </source>
</evidence>
<dbReference type="SUPFAM" id="SSF51182">
    <property type="entry name" value="RmlC-like cupins"/>
    <property type="match status" value="1"/>
</dbReference>